<proteinExistence type="predicted"/>
<evidence type="ECO:0000256" key="1">
    <source>
        <dbReference type="ARBA" id="ARBA00001954"/>
    </source>
</evidence>
<dbReference type="GO" id="GO:0051213">
    <property type="term" value="F:dioxygenase activity"/>
    <property type="evidence" value="ECO:0007669"/>
    <property type="project" value="UniProtKB-KW"/>
</dbReference>
<dbReference type="Proteomes" id="UP001273505">
    <property type="component" value="Unassembled WGS sequence"/>
</dbReference>
<keyword evidence="2" id="KW-0223">Dioxygenase</keyword>
<name>A0ABU4RYT1_9GAMM</name>
<dbReference type="PANTHER" id="PTHR20883:SF48">
    <property type="entry name" value="ECTOINE DIOXYGENASE"/>
    <property type="match status" value="1"/>
</dbReference>
<sequence>MLRAFNNTGFELITNLVSAEDIQALRGETDVALKNNKGGGIRTAERKLESVRALVASAPLLQCVSQYLAGKPKFVRAIVFDKTPEKNWLVAWHQDKTVAVTQRFECEGWGPWSVKDGVHHVQPPIAVLEQMVSLRIHLDDATVANGCLKVIPNSHCEGLLPQRKIDEIARASEAKFIEAPKGSTLIMRPHLLHASSKAKSPDRRRVLHLEFCSYLLPPGIHWA</sequence>
<dbReference type="Gene3D" id="2.60.120.620">
    <property type="entry name" value="q2cbj1_9rhob like domain"/>
    <property type="match status" value="1"/>
</dbReference>
<evidence type="ECO:0000313" key="3">
    <source>
        <dbReference type="Proteomes" id="UP001273505"/>
    </source>
</evidence>
<reference evidence="2 3" key="1">
    <citation type="submission" date="2023-11" db="EMBL/GenBank/DDBJ databases">
        <title>Gilvimarinus fulvus sp. nov., isolated from the surface of Kelp.</title>
        <authorList>
            <person name="Sun Y.Y."/>
            <person name="Gong Y."/>
            <person name="Du Z.J."/>
        </authorList>
    </citation>
    <scope>NUCLEOTIDE SEQUENCE [LARGE SCALE GENOMIC DNA]</scope>
    <source>
        <strain evidence="2 3">SDUM040013</strain>
    </source>
</reference>
<keyword evidence="2" id="KW-0560">Oxidoreductase</keyword>
<dbReference type="InterPro" id="IPR008775">
    <property type="entry name" value="Phytyl_CoA_dOase-like"/>
</dbReference>
<accession>A0ABU4RYT1</accession>
<dbReference type="RefSeq" id="WP_302722508.1">
    <property type="nucleotide sequence ID" value="NZ_JAULRU010000569.1"/>
</dbReference>
<organism evidence="2 3">
    <name type="scientific">Gilvimarinus gilvus</name>
    <dbReference type="NCBI Taxonomy" id="3058038"/>
    <lineage>
        <taxon>Bacteria</taxon>
        <taxon>Pseudomonadati</taxon>
        <taxon>Pseudomonadota</taxon>
        <taxon>Gammaproteobacteria</taxon>
        <taxon>Cellvibrionales</taxon>
        <taxon>Cellvibrionaceae</taxon>
        <taxon>Gilvimarinus</taxon>
    </lineage>
</organism>
<dbReference type="PANTHER" id="PTHR20883">
    <property type="entry name" value="PHYTANOYL-COA DIOXYGENASE DOMAIN CONTAINING 1"/>
    <property type="match status" value="1"/>
</dbReference>
<protein>
    <submittedName>
        <fullName evidence="2">Phytanoyl-CoA dioxygenase family protein</fullName>
    </submittedName>
</protein>
<gene>
    <name evidence="2" type="ORF">SCD92_11700</name>
</gene>
<dbReference type="Pfam" id="PF05721">
    <property type="entry name" value="PhyH"/>
    <property type="match status" value="1"/>
</dbReference>
<evidence type="ECO:0000313" key="2">
    <source>
        <dbReference type="EMBL" id="MDX6850027.1"/>
    </source>
</evidence>
<comment type="cofactor">
    <cofactor evidence="1">
        <name>Fe(2+)</name>
        <dbReference type="ChEBI" id="CHEBI:29033"/>
    </cofactor>
</comment>
<keyword evidence="3" id="KW-1185">Reference proteome</keyword>
<comment type="caution">
    <text evidence="2">The sequence shown here is derived from an EMBL/GenBank/DDBJ whole genome shotgun (WGS) entry which is preliminary data.</text>
</comment>
<dbReference type="EMBL" id="JAXAFO010000018">
    <property type="protein sequence ID" value="MDX6850027.1"/>
    <property type="molecule type" value="Genomic_DNA"/>
</dbReference>
<dbReference type="SUPFAM" id="SSF51197">
    <property type="entry name" value="Clavaminate synthase-like"/>
    <property type="match status" value="1"/>
</dbReference>